<accession>A0ABV2PK27</accession>
<evidence type="ECO:0000256" key="3">
    <source>
        <dbReference type="ARBA" id="ARBA00001968"/>
    </source>
</evidence>
<dbReference type="SUPFAM" id="SSF55816">
    <property type="entry name" value="5'-nucleotidase (syn. UDP-sugar hydrolase), C-terminal domain"/>
    <property type="match status" value="1"/>
</dbReference>
<name>A0ABV2PK27_9BACI</name>
<keyword evidence="7 11" id="KW-0732">Signal</keyword>
<comment type="similarity">
    <text evidence="5">Belongs to the 5'-nucleotidase family.</text>
</comment>
<evidence type="ECO:0000256" key="7">
    <source>
        <dbReference type="ARBA" id="ARBA00022729"/>
    </source>
</evidence>
<dbReference type="CDD" id="cd07410">
    <property type="entry name" value="MPP_CpdB_N"/>
    <property type="match status" value="1"/>
</dbReference>
<dbReference type="PANTHER" id="PTHR11575:SF6">
    <property type="entry name" value="2',3'-CYCLIC-NUCLEOTIDE 2'-PHOSPHODIESTERASE_3'-NUCLEOTIDASE"/>
    <property type="match status" value="1"/>
</dbReference>
<feature type="signal peptide" evidence="11">
    <location>
        <begin position="1"/>
        <end position="28"/>
    </location>
</feature>
<sequence>MNKKLITNLLAMLLILFTVFPVGLSANATSNDVTRGDFVKELVESLNVELGDGSTLTFTDVPKDLAPYVEKALELKLIKGKTTTIFDPNDKLTRQQAFVISARGLVTEKASLTVLNNFKDADKIAETHRQDLANAVAANILQGFEDNTIRPRDYIPTEQMQSIVERFVAAYKVPVKETTVDLQILGTTDIHTNLANYNYFLDADSADVGLANTATLIEQARAENPNTLLFDNGDLIQGTPLGSYKALENVLKPGEVHPAIAALNALQYDGGTLGNHEFNYGLDFLSEVLNDAKYPVVNANAYDAKTKEHMYTPYVIMDKEVLDNAGKKHTIKVGVTGIVPTKIVEWDAIHLAGKVEMQEPVEAIKEVVPEMQKAGADVIVVLSHSGIGEDSYVAGAENVGYQIANIEGIDALITGHSHLTFPGDYKDLKNVDQEKGTINGVPTVMAGSYGSHLGVIDLKLEQKGSEWVVVDGQGTLRSIKQEGLQPSQTVLNAIKEAHEGTLTYIRQAVGETTAPIHSYFSMVQDDPSIQIVTQAQKWYIEKELKGTADENTPILSAGAPFKAGSRNNPADYTNIPVGPLAIKNMADIYHYDNTVATIKVTGAQAIEWLEMAAGIFSTIEPNKTEEQNIIDAEARSYNFDVLDGLTYQIDVTSPAKYDRRGNLVDEKANRIKDVQYNGKPIDVNQEFIIITNNYRVGGSYGATFKNTDGSNVTNYAYENRQAVIDYIMTNKTINPAADNNWSFAPFPANTKVIYLSAKDAQKVIPAGSNIEYLGDTEDAGFGKYLIK</sequence>
<comment type="cofactor">
    <cofactor evidence="3">
        <name>a divalent metal cation</name>
        <dbReference type="ChEBI" id="CHEBI:60240"/>
    </cofactor>
</comment>
<dbReference type="InterPro" id="IPR029052">
    <property type="entry name" value="Metallo-depent_PP-like"/>
</dbReference>
<evidence type="ECO:0000256" key="4">
    <source>
        <dbReference type="ARBA" id="ARBA00004196"/>
    </source>
</evidence>
<dbReference type="Pfam" id="PF00149">
    <property type="entry name" value="Metallophos"/>
    <property type="match status" value="1"/>
</dbReference>
<keyword evidence="6" id="KW-0479">Metal-binding</keyword>
<protein>
    <submittedName>
        <fullName evidence="13">2',3'-cyclic-nucleotide 2'-phosphodiesterase</fullName>
    </submittedName>
</protein>
<dbReference type="InterPro" id="IPR041827">
    <property type="entry name" value="CpdB_N"/>
</dbReference>
<proteinExistence type="inferred from homology"/>
<evidence type="ECO:0000256" key="1">
    <source>
        <dbReference type="ARBA" id="ARBA00000527"/>
    </source>
</evidence>
<keyword evidence="8" id="KW-0547">Nucleotide-binding</keyword>
<dbReference type="PROSITE" id="PS00786">
    <property type="entry name" value="5_NUCLEOTIDASE_2"/>
    <property type="match status" value="1"/>
</dbReference>
<dbReference type="InterPro" id="IPR008334">
    <property type="entry name" value="5'-Nucleotdase_C"/>
</dbReference>
<comment type="catalytic activity">
    <reaction evidence="1">
        <text>a ribonucleoside 3'-phosphate + H2O = a ribonucleoside + phosphate</text>
        <dbReference type="Rhea" id="RHEA:10144"/>
        <dbReference type="ChEBI" id="CHEBI:13197"/>
        <dbReference type="ChEBI" id="CHEBI:15377"/>
        <dbReference type="ChEBI" id="CHEBI:18254"/>
        <dbReference type="ChEBI" id="CHEBI:43474"/>
        <dbReference type="EC" id="3.1.3.6"/>
    </reaction>
</comment>
<dbReference type="NCBIfam" id="NF006938">
    <property type="entry name" value="PRK09420.1"/>
    <property type="match status" value="1"/>
</dbReference>
<dbReference type="Proteomes" id="UP001549363">
    <property type="component" value="Unassembled WGS sequence"/>
</dbReference>
<evidence type="ECO:0000256" key="10">
    <source>
        <dbReference type="ARBA" id="ARBA00023268"/>
    </source>
</evidence>
<dbReference type="PROSITE" id="PS51272">
    <property type="entry name" value="SLH"/>
    <property type="match status" value="1"/>
</dbReference>
<comment type="caution">
    <text evidence="13">The sequence shown here is derived from an EMBL/GenBank/DDBJ whole genome shotgun (WGS) entry which is preliminary data.</text>
</comment>
<dbReference type="InterPro" id="IPR006146">
    <property type="entry name" value="5'-Nucleotdase_CS"/>
</dbReference>
<comment type="subcellular location">
    <subcellularLocation>
        <location evidence="4">Cell envelope</location>
    </subcellularLocation>
</comment>
<organism evidence="13 14">
    <name type="scientific">Lysinibacillus parviboronicapiens</name>
    <dbReference type="NCBI Taxonomy" id="436516"/>
    <lineage>
        <taxon>Bacteria</taxon>
        <taxon>Bacillati</taxon>
        <taxon>Bacillota</taxon>
        <taxon>Bacilli</taxon>
        <taxon>Bacillales</taxon>
        <taxon>Bacillaceae</taxon>
        <taxon>Lysinibacillus</taxon>
    </lineage>
</organism>
<dbReference type="PANTHER" id="PTHR11575">
    <property type="entry name" value="5'-NUCLEOTIDASE-RELATED"/>
    <property type="match status" value="1"/>
</dbReference>
<gene>
    <name evidence="13" type="ORF">ABIA69_002461</name>
</gene>
<keyword evidence="14" id="KW-1185">Reference proteome</keyword>
<keyword evidence="9" id="KW-0378">Hydrolase</keyword>
<evidence type="ECO:0000313" key="13">
    <source>
        <dbReference type="EMBL" id="MET4561302.1"/>
    </source>
</evidence>
<dbReference type="Gene3D" id="3.90.780.10">
    <property type="entry name" value="5'-Nucleotidase, C-terminal domain"/>
    <property type="match status" value="1"/>
</dbReference>
<dbReference type="InterPro" id="IPR004843">
    <property type="entry name" value="Calcineurin-like_PHP"/>
</dbReference>
<dbReference type="RefSeq" id="WP_354471957.1">
    <property type="nucleotide sequence ID" value="NZ_JBEPSB010000010.1"/>
</dbReference>
<evidence type="ECO:0000313" key="14">
    <source>
        <dbReference type="Proteomes" id="UP001549363"/>
    </source>
</evidence>
<dbReference type="Pfam" id="PF02872">
    <property type="entry name" value="5_nucleotid_C"/>
    <property type="match status" value="1"/>
</dbReference>
<evidence type="ECO:0000256" key="6">
    <source>
        <dbReference type="ARBA" id="ARBA00022723"/>
    </source>
</evidence>
<dbReference type="PRINTS" id="PR01607">
    <property type="entry name" value="APYRASEFAMLY"/>
</dbReference>
<feature type="chain" id="PRO_5046750215" evidence="11">
    <location>
        <begin position="29"/>
        <end position="787"/>
    </location>
</feature>
<evidence type="ECO:0000256" key="5">
    <source>
        <dbReference type="ARBA" id="ARBA00006654"/>
    </source>
</evidence>
<dbReference type="Pfam" id="PF00395">
    <property type="entry name" value="SLH"/>
    <property type="match status" value="2"/>
</dbReference>
<reference evidence="13 14" key="1">
    <citation type="submission" date="2024-06" db="EMBL/GenBank/DDBJ databases">
        <title>Sorghum-associated microbial communities from plants grown in Nebraska, USA.</title>
        <authorList>
            <person name="Schachtman D."/>
        </authorList>
    </citation>
    <scope>NUCLEOTIDE SEQUENCE [LARGE SCALE GENOMIC DNA]</scope>
    <source>
        <strain evidence="13 14">736</strain>
    </source>
</reference>
<comment type="catalytic activity">
    <reaction evidence="2">
        <text>a nucleoside 2',3'-cyclic phosphate + H2O = a nucleoside 3'-phosphate + H(+)</text>
        <dbReference type="Rhea" id="RHEA:19621"/>
        <dbReference type="ChEBI" id="CHEBI:15377"/>
        <dbReference type="ChEBI" id="CHEBI:15378"/>
        <dbReference type="ChEBI" id="CHEBI:66949"/>
        <dbReference type="ChEBI" id="CHEBI:66954"/>
        <dbReference type="EC" id="3.1.4.16"/>
    </reaction>
</comment>
<dbReference type="Gene3D" id="3.60.21.10">
    <property type="match status" value="1"/>
</dbReference>
<dbReference type="EMBL" id="JBEPSB010000010">
    <property type="protein sequence ID" value="MET4561302.1"/>
    <property type="molecule type" value="Genomic_DNA"/>
</dbReference>
<keyword evidence="10" id="KW-0511">Multifunctional enzyme</keyword>
<feature type="domain" description="SLH" evidence="12">
    <location>
        <begin position="52"/>
        <end position="115"/>
    </location>
</feature>
<evidence type="ECO:0000256" key="11">
    <source>
        <dbReference type="SAM" id="SignalP"/>
    </source>
</evidence>
<evidence type="ECO:0000259" key="12">
    <source>
        <dbReference type="PROSITE" id="PS51272"/>
    </source>
</evidence>
<evidence type="ECO:0000256" key="8">
    <source>
        <dbReference type="ARBA" id="ARBA00022741"/>
    </source>
</evidence>
<dbReference type="InterPro" id="IPR036907">
    <property type="entry name" value="5'-Nucleotdase_C_sf"/>
</dbReference>
<dbReference type="InterPro" id="IPR006179">
    <property type="entry name" value="5_nucleotidase/apyrase"/>
</dbReference>
<evidence type="ECO:0000256" key="2">
    <source>
        <dbReference type="ARBA" id="ARBA00001730"/>
    </source>
</evidence>
<dbReference type="InterPro" id="IPR001119">
    <property type="entry name" value="SLH_dom"/>
</dbReference>
<dbReference type="SUPFAM" id="SSF56300">
    <property type="entry name" value="Metallo-dependent phosphatases"/>
    <property type="match status" value="1"/>
</dbReference>
<evidence type="ECO:0000256" key="9">
    <source>
        <dbReference type="ARBA" id="ARBA00022801"/>
    </source>
</evidence>